<organism evidence="3 4">
    <name type="scientific">Shewanella algae</name>
    <dbReference type="NCBI Taxonomy" id="38313"/>
    <lineage>
        <taxon>Bacteria</taxon>
        <taxon>Pseudomonadati</taxon>
        <taxon>Pseudomonadota</taxon>
        <taxon>Gammaproteobacteria</taxon>
        <taxon>Alteromonadales</taxon>
        <taxon>Shewanellaceae</taxon>
        <taxon>Shewanella</taxon>
    </lineage>
</organism>
<dbReference type="KEGG" id="salg:BS332_21555"/>
<keyword evidence="1" id="KW-0812">Transmembrane</keyword>
<dbReference type="GO" id="GO:0043164">
    <property type="term" value="P:Gram-negative-bacterium-type cell wall biogenesis"/>
    <property type="evidence" value="ECO:0007669"/>
    <property type="project" value="TreeGrafter"/>
</dbReference>
<accession>A0A380BFS7</accession>
<dbReference type="Pfam" id="PF02698">
    <property type="entry name" value="DUF218"/>
    <property type="match status" value="1"/>
</dbReference>
<dbReference type="InterPro" id="IPR014729">
    <property type="entry name" value="Rossmann-like_a/b/a_fold"/>
</dbReference>
<dbReference type="EMBL" id="UGYO01000002">
    <property type="protein sequence ID" value="SUJ00758.1"/>
    <property type="molecule type" value="Genomic_DNA"/>
</dbReference>
<dbReference type="Gene3D" id="3.40.50.620">
    <property type="entry name" value="HUPs"/>
    <property type="match status" value="1"/>
</dbReference>
<reference evidence="3 4" key="1">
    <citation type="submission" date="2018-06" db="EMBL/GenBank/DDBJ databases">
        <authorList>
            <consortium name="Pathogen Informatics"/>
            <person name="Doyle S."/>
        </authorList>
    </citation>
    <scope>NUCLEOTIDE SEQUENCE [LARGE SCALE GENOMIC DNA]</scope>
    <source>
        <strain evidence="3 4">NCTC10738</strain>
    </source>
</reference>
<dbReference type="PANTHER" id="PTHR30336">
    <property type="entry name" value="INNER MEMBRANE PROTEIN, PROBABLE PERMEASE"/>
    <property type="match status" value="1"/>
</dbReference>
<keyword evidence="1" id="KW-0472">Membrane</keyword>
<dbReference type="GO" id="GO:0005886">
    <property type="term" value="C:plasma membrane"/>
    <property type="evidence" value="ECO:0007669"/>
    <property type="project" value="TreeGrafter"/>
</dbReference>
<feature type="transmembrane region" description="Helical" evidence="1">
    <location>
        <begin position="47"/>
        <end position="66"/>
    </location>
</feature>
<protein>
    <submittedName>
        <fullName evidence="3">DUF218 domain</fullName>
    </submittedName>
</protein>
<evidence type="ECO:0000259" key="2">
    <source>
        <dbReference type="Pfam" id="PF02698"/>
    </source>
</evidence>
<sequence length="270" mass="29574">MATFANLRISSVFWLKKILSQFFMPIPLTLVTLLLACFYIRRRPGVARALVVFAITWVLLLSSSIGSNTLLAGLERQYPLYTAAPARSCVVMVLGYGHDDQVGGLARHMLSATALERLSEGVAQLKAANSKDCLLAVSGWGGGLEQQSHARRMAEAAIELGAEPSRILMLESARDTIEEALALRQAFGAGTNDKGIDALGGRQLILVTSASHMPRAMRIFRSTGLEPQAAPTDFLLRRDHWWRLTTSNLDKSQKALHEYLGLAWLTVTGR</sequence>
<dbReference type="AlphaFoldDB" id="A0A380BFS7"/>
<feature type="transmembrane region" description="Helical" evidence="1">
    <location>
        <begin position="22"/>
        <end position="40"/>
    </location>
</feature>
<gene>
    <name evidence="3" type="ORF">NCTC10738_03187</name>
</gene>
<evidence type="ECO:0000256" key="1">
    <source>
        <dbReference type="SAM" id="Phobius"/>
    </source>
</evidence>
<proteinExistence type="predicted"/>
<dbReference type="PANTHER" id="PTHR30336:SF4">
    <property type="entry name" value="ENVELOPE BIOGENESIS FACTOR ELYC"/>
    <property type="match status" value="1"/>
</dbReference>
<dbReference type="InterPro" id="IPR003848">
    <property type="entry name" value="DUF218"/>
</dbReference>
<dbReference type="Proteomes" id="UP000254069">
    <property type="component" value="Unassembled WGS sequence"/>
</dbReference>
<dbReference type="GO" id="GO:0000270">
    <property type="term" value="P:peptidoglycan metabolic process"/>
    <property type="evidence" value="ECO:0007669"/>
    <property type="project" value="TreeGrafter"/>
</dbReference>
<keyword evidence="1" id="KW-1133">Transmembrane helix</keyword>
<keyword evidence="4" id="KW-1185">Reference proteome</keyword>
<evidence type="ECO:0000313" key="3">
    <source>
        <dbReference type="EMBL" id="SUJ00758.1"/>
    </source>
</evidence>
<name>A0A380BFS7_9GAMM</name>
<evidence type="ECO:0000313" key="4">
    <source>
        <dbReference type="Proteomes" id="UP000254069"/>
    </source>
</evidence>
<dbReference type="InterPro" id="IPR051599">
    <property type="entry name" value="Cell_Envelope_Assoc"/>
</dbReference>
<feature type="domain" description="DUF218" evidence="2">
    <location>
        <begin position="90"/>
        <end position="261"/>
    </location>
</feature>
<dbReference type="CDD" id="cd06259">
    <property type="entry name" value="YdcF-like"/>
    <property type="match status" value="1"/>
</dbReference>